<sequence>MPRVGDLILFAIFVSTAFANNATIIDEAKNETTLIEEIEHKQLPTRNFFGPTTKKEIIKKFRSLVSDFLTDHQISKIIDFAALRMHNGKSIEEISEGIVKTLGKEGANSIKRRILKVLAFSLQPLAEQINKNAVRPSMAFALISETLNARFIDSLKSLIHDVLSKSELDAVHKFYSPKIINI</sequence>
<dbReference type="EMBL" id="CADEPM010000004">
    <property type="protein sequence ID" value="CAB3404828.1"/>
    <property type="molecule type" value="Genomic_DNA"/>
</dbReference>
<evidence type="ECO:0000256" key="1">
    <source>
        <dbReference type="SAM" id="SignalP"/>
    </source>
</evidence>
<accession>A0A8S1ELW8</accession>
<evidence type="ECO:0000313" key="3">
    <source>
        <dbReference type="Proteomes" id="UP000494206"/>
    </source>
</evidence>
<keyword evidence="3" id="KW-1185">Reference proteome</keyword>
<protein>
    <submittedName>
        <fullName evidence="2">Uncharacterized protein</fullName>
    </submittedName>
</protein>
<organism evidence="2 3">
    <name type="scientific">Caenorhabditis bovis</name>
    <dbReference type="NCBI Taxonomy" id="2654633"/>
    <lineage>
        <taxon>Eukaryota</taxon>
        <taxon>Metazoa</taxon>
        <taxon>Ecdysozoa</taxon>
        <taxon>Nematoda</taxon>
        <taxon>Chromadorea</taxon>
        <taxon>Rhabditida</taxon>
        <taxon>Rhabditina</taxon>
        <taxon>Rhabditomorpha</taxon>
        <taxon>Rhabditoidea</taxon>
        <taxon>Rhabditidae</taxon>
        <taxon>Peloderinae</taxon>
        <taxon>Caenorhabditis</taxon>
    </lineage>
</organism>
<name>A0A8S1ELW8_9PELO</name>
<comment type="caution">
    <text evidence="2">The sequence shown here is derived from an EMBL/GenBank/DDBJ whole genome shotgun (WGS) entry which is preliminary data.</text>
</comment>
<feature type="chain" id="PRO_5035762007" evidence="1">
    <location>
        <begin position="20"/>
        <end position="182"/>
    </location>
</feature>
<proteinExistence type="predicted"/>
<reference evidence="2 3" key="1">
    <citation type="submission" date="2020-04" db="EMBL/GenBank/DDBJ databases">
        <authorList>
            <person name="Laetsch R D."/>
            <person name="Stevens L."/>
            <person name="Kumar S."/>
            <person name="Blaxter L. M."/>
        </authorList>
    </citation>
    <scope>NUCLEOTIDE SEQUENCE [LARGE SCALE GENOMIC DNA]</scope>
</reference>
<gene>
    <name evidence="2" type="ORF">CBOVIS_LOCUS7096</name>
</gene>
<dbReference type="AlphaFoldDB" id="A0A8S1ELW8"/>
<dbReference type="OrthoDB" id="5821182at2759"/>
<keyword evidence="1" id="KW-0732">Signal</keyword>
<feature type="signal peptide" evidence="1">
    <location>
        <begin position="1"/>
        <end position="19"/>
    </location>
</feature>
<dbReference type="Proteomes" id="UP000494206">
    <property type="component" value="Unassembled WGS sequence"/>
</dbReference>
<evidence type="ECO:0000313" key="2">
    <source>
        <dbReference type="EMBL" id="CAB3404828.1"/>
    </source>
</evidence>